<keyword evidence="1" id="KW-0456">Lyase</keyword>
<organism evidence="2 3">
    <name type="scientific">Sporosarcina psychrophila</name>
    <name type="common">Bacillus psychrophilus</name>
    <dbReference type="NCBI Taxonomy" id="1476"/>
    <lineage>
        <taxon>Bacteria</taxon>
        <taxon>Bacillati</taxon>
        <taxon>Bacillota</taxon>
        <taxon>Bacilli</taxon>
        <taxon>Bacillales</taxon>
        <taxon>Caryophanaceae</taxon>
        <taxon>Sporosarcina</taxon>
    </lineage>
</organism>
<reference evidence="2" key="1">
    <citation type="journal article" date="2021" name="PeerJ">
        <title>Extensive microbial diversity within the chicken gut microbiome revealed by metagenomics and culture.</title>
        <authorList>
            <person name="Gilroy R."/>
            <person name="Ravi A."/>
            <person name="Getino M."/>
            <person name="Pursley I."/>
            <person name="Horton D.L."/>
            <person name="Alikhan N.F."/>
            <person name="Baker D."/>
            <person name="Gharbi K."/>
            <person name="Hall N."/>
            <person name="Watson M."/>
            <person name="Adriaenssens E.M."/>
            <person name="Foster-Nyarko E."/>
            <person name="Jarju S."/>
            <person name="Secka A."/>
            <person name="Antonio M."/>
            <person name="Oren A."/>
            <person name="Chaudhuri R.R."/>
            <person name="La Ragione R."/>
            <person name="Hildebrand F."/>
            <person name="Pallen M.J."/>
        </authorList>
    </citation>
    <scope>NUCLEOTIDE SEQUENCE</scope>
    <source>
        <strain evidence="2">CHK171-7178</strain>
    </source>
</reference>
<accession>A0A921KDU7</accession>
<name>A0A921KDU7_SPOPS</name>
<reference evidence="2" key="2">
    <citation type="submission" date="2021-09" db="EMBL/GenBank/DDBJ databases">
        <authorList>
            <person name="Gilroy R."/>
        </authorList>
    </citation>
    <scope>NUCLEOTIDE SEQUENCE</scope>
    <source>
        <strain evidence="2">CHK171-7178</strain>
    </source>
</reference>
<dbReference type="PANTHER" id="PTHR12128:SF51">
    <property type="entry name" value="BLL4205 PROTEIN"/>
    <property type="match status" value="1"/>
</dbReference>
<dbReference type="InterPro" id="IPR013785">
    <property type="entry name" value="Aldolase_TIM"/>
</dbReference>
<dbReference type="GO" id="GO:0008840">
    <property type="term" value="F:4-hydroxy-tetrahydrodipicolinate synthase activity"/>
    <property type="evidence" value="ECO:0007669"/>
    <property type="project" value="TreeGrafter"/>
</dbReference>
<sequence>MLNPAVKKQLQEGTVIPAHPLALTENRQLDETSQRALTRYYIDAGVGGVAVGVHTTQFEIRDSQFNLFEKVLTLAIEEIEKAQVPDSFIKIGGISGPIEQAIEEAKFIKAIGYDLGLLSMGGLHSASEEELLNRTEKIAEIIPVIGFYLQPAVGGRILSYNFWRKLADIPNIHGIKIAPFNRYQSLDVIRAVCHSKRNEEIAIYTGNDDNIVNDLLTVYRINVDGKKIEKRIVGGLLGHWSVWTKTAVDIFNKITDTRSKGEIPSELLTLGQEITDANAAFFDPNNEFKGSIAGINEVLTRQGLLKGRWCLLDKERLSPNQMEEIDRVYIDYPHLHDDVFVKENLANWLKE</sequence>
<evidence type="ECO:0000313" key="3">
    <source>
        <dbReference type="Proteomes" id="UP000698173"/>
    </source>
</evidence>
<dbReference type="Proteomes" id="UP000698173">
    <property type="component" value="Unassembled WGS sequence"/>
</dbReference>
<dbReference type="EMBL" id="DYWT01000096">
    <property type="protein sequence ID" value="HJF31289.1"/>
    <property type="molecule type" value="Genomic_DNA"/>
</dbReference>
<comment type="caution">
    <text evidence="2">The sequence shown here is derived from an EMBL/GenBank/DDBJ whole genome shotgun (WGS) entry which is preliminary data.</text>
</comment>
<gene>
    <name evidence="2" type="ORF">K8V56_05850</name>
</gene>
<dbReference type="Pfam" id="PF00701">
    <property type="entry name" value="DHDPS"/>
    <property type="match status" value="1"/>
</dbReference>
<dbReference type="Gene3D" id="3.20.20.70">
    <property type="entry name" value="Aldolase class I"/>
    <property type="match status" value="1"/>
</dbReference>
<dbReference type="PANTHER" id="PTHR12128">
    <property type="entry name" value="DIHYDRODIPICOLINATE SYNTHASE"/>
    <property type="match status" value="1"/>
</dbReference>
<proteinExistence type="predicted"/>
<dbReference type="InterPro" id="IPR002220">
    <property type="entry name" value="DapA-like"/>
</dbReference>
<dbReference type="SUPFAM" id="SSF51569">
    <property type="entry name" value="Aldolase"/>
    <property type="match status" value="1"/>
</dbReference>
<dbReference type="SMART" id="SM01130">
    <property type="entry name" value="DHDPS"/>
    <property type="match status" value="1"/>
</dbReference>
<dbReference type="AlphaFoldDB" id="A0A921KDU7"/>
<evidence type="ECO:0000313" key="2">
    <source>
        <dbReference type="EMBL" id="HJF31289.1"/>
    </source>
</evidence>
<protein>
    <submittedName>
        <fullName evidence="2">Dihydrodipicolinate synthase family protein</fullName>
    </submittedName>
</protein>
<evidence type="ECO:0000256" key="1">
    <source>
        <dbReference type="ARBA" id="ARBA00023239"/>
    </source>
</evidence>